<dbReference type="GeneID" id="7828536"/>
<evidence type="ECO:0000256" key="1">
    <source>
        <dbReference type="SAM" id="MobiDB-lite"/>
    </source>
</evidence>
<dbReference type="Proteomes" id="UP000009168">
    <property type="component" value="Unassembled WGS sequence"/>
</dbReference>
<gene>
    <name evidence="2" type="ORF">TTHERM_00624320</name>
</gene>
<evidence type="ECO:0000313" key="2">
    <source>
        <dbReference type="EMBL" id="EAS02313.2"/>
    </source>
</evidence>
<proteinExistence type="predicted"/>
<feature type="compositionally biased region" description="Polar residues" evidence="1">
    <location>
        <begin position="23"/>
        <end position="37"/>
    </location>
</feature>
<dbReference type="KEGG" id="tet:TTHERM_00624320"/>
<keyword evidence="3" id="KW-1185">Reference proteome</keyword>
<name>Q240V1_TETTS</name>
<feature type="region of interest" description="Disordered" evidence="1">
    <location>
        <begin position="17"/>
        <end position="37"/>
    </location>
</feature>
<organism evidence="2 3">
    <name type="scientific">Tetrahymena thermophila (strain SB210)</name>
    <dbReference type="NCBI Taxonomy" id="312017"/>
    <lineage>
        <taxon>Eukaryota</taxon>
        <taxon>Sar</taxon>
        <taxon>Alveolata</taxon>
        <taxon>Ciliophora</taxon>
        <taxon>Intramacronucleata</taxon>
        <taxon>Oligohymenophorea</taxon>
        <taxon>Hymenostomatida</taxon>
        <taxon>Tetrahymenina</taxon>
        <taxon>Tetrahymenidae</taxon>
        <taxon>Tetrahymena</taxon>
    </lineage>
</organism>
<dbReference type="AlphaFoldDB" id="Q240V1"/>
<dbReference type="RefSeq" id="XP_001022558.2">
    <property type="nucleotide sequence ID" value="XM_001022558.2"/>
</dbReference>
<dbReference type="EMBL" id="GG662540">
    <property type="protein sequence ID" value="EAS02313.2"/>
    <property type="molecule type" value="Genomic_DNA"/>
</dbReference>
<dbReference type="InParanoid" id="Q240V1"/>
<sequence>MNGTMMKSSLDFNKSIAKRKQRSLSNTKPRSIVSRNQDLSSTCNTFKETTQCSPDKSVYLQNYLMLNSNGNYDTFYSIKNQKNRFAQNLVPQYQKQNGSKNEINHYMPVHSNQMHLIRNKKYTEERVPVDIQTGEILKKQNYQQMKEQNANSISQVKRNRIYSTQNSQQDTQIDLNRQNLYISNYDKDLRVNQDIIKNKNIRHVSVNSDGSPDWFKTSMGFFSKPFVQGKVYTYAGPQFNIIPQNQKSVYQDLKIKNNSSAFNDCSRRERTNIQEIKKDTLKMRWDVSDNERSFRVTQKVGATINYNQNDTIRNNVYRRQQTDLVSDKIGSSPRNSSLLKQQRPIQIKIGHNSFVNTQQVF</sequence>
<evidence type="ECO:0000313" key="3">
    <source>
        <dbReference type="Proteomes" id="UP000009168"/>
    </source>
</evidence>
<accession>Q240V1</accession>
<protein>
    <submittedName>
        <fullName evidence="2">Uncharacterized protein</fullName>
    </submittedName>
</protein>
<reference evidence="3" key="1">
    <citation type="journal article" date="2006" name="PLoS Biol.">
        <title>Macronuclear genome sequence of the ciliate Tetrahymena thermophila, a model eukaryote.</title>
        <authorList>
            <person name="Eisen J.A."/>
            <person name="Coyne R.S."/>
            <person name="Wu M."/>
            <person name="Wu D."/>
            <person name="Thiagarajan M."/>
            <person name="Wortman J.R."/>
            <person name="Badger J.H."/>
            <person name="Ren Q."/>
            <person name="Amedeo P."/>
            <person name="Jones K.M."/>
            <person name="Tallon L.J."/>
            <person name="Delcher A.L."/>
            <person name="Salzberg S.L."/>
            <person name="Silva J.C."/>
            <person name="Haas B.J."/>
            <person name="Majoros W.H."/>
            <person name="Farzad M."/>
            <person name="Carlton J.M."/>
            <person name="Smith R.K. Jr."/>
            <person name="Garg J."/>
            <person name="Pearlman R.E."/>
            <person name="Karrer K.M."/>
            <person name="Sun L."/>
            <person name="Manning G."/>
            <person name="Elde N.C."/>
            <person name="Turkewitz A.P."/>
            <person name="Asai D.J."/>
            <person name="Wilkes D.E."/>
            <person name="Wang Y."/>
            <person name="Cai H."/>
            <person name="Collins K."/>
            <person name="Stewart B.A."/>
            <person name="Lee S.R."/>
            <person name="Wilamowska K."/>
            <person name="Weinberg Z."/>
            <person name="Ruzzo W.L."/>
            <person name="Wloga D."/>
            <person name="Gaertig J."/>
            <person name="Frankel J."/>
            <person name="Tsao C.-C."/>
            <person name="Gorovsky M.A."/>
            <person name="Keeling P.J."/>
            <person name="Waller R.F."/>
            <person name="Patron N.J."/>
            <person name="Cherry J.M."/>
            <person name="Stover N.A."/>
            <person name="Krieger C.J."/>
            <person name="del Toro C."/>
            <person name="Ryder H.F."/>
            <person name="Williamson S.C."/>
            <person name="Barbeau R.A."/>
            <person name="Hamilton E.P."/>
            <person name="Orias E."/>
        </authorList>
    </citation>
    <scope>NUCLEOTIDE SEQUENCE [LARGE SCALE GENOMIC DNA]</scope>
    <source>
        <strain evidence="3">SB210</strain>
    </source>
</reference>
<dbReference type="HOGENOM" id="CLU_898589_0_0_1"/>